<dbReference type="Pfam" id="PF13947">
    <property type="entry name" value="GUB_WAK_bind"/>
    <property type="match status" value="1"/>
</dbReference>
<dbReference type="Pfam" id="PF00436">
    <property type="entry name" value="SSB"/>
    <property type="match status" value="1"/>
</dbReference>
<keyword evidence="2" id="KW-0732">Signal</keyword>
<dbReference type="InterPro" id="IPR025287">
    <property type="entry name" value="WAK_GUB"/>
</dbReference>
<evidence type="ECO:0000256" key="2">
    <source>
        <dbReference type="ARBA" id="ARBA00022729"/>
    </source>
</evidence>
<dbReference type="Gene3D" id="2.40.50.140">
    <property type="entry name" value="Nucleic acid-binding proteins"/>
    <property type="match status" value="1"/>
</dbReference>
<dbReference type="InterPro" id="IPR012340">
    <property type="entry name" value="NA-bd_OB-fold"/>
</dbReference>
<proteinExistence type="predicted"/>
<evidence type="ECO:0000256" key="3">
    <source>
        <dbReference type="ARBA" id="ARBA00023125"/>
    </source>
</evidence>
<evidence type="ECO:0000256" key="1">
    <source>
        <dbReference type="ARBA" id="ARBA00004167"/>
    </source>
</evidence>
<dbReference type="AlphaFoldDB" id="A0AAV6IA71"/>
<evidence type="ECO:0000259" key="5">
    <source>
        <dbReference type="Pfam" id="PF13947"/>
    </source>
</evidence>
<dbReference type="Proteomes" id="UP000823749">
    <property type="component" value="Chromosome 11"/>
</dbReference>
<organism evidence="6 7">
    <name type="scientific">Rhododendron griersonianum</name>
    <dbReference type="NCBI Taxonomy" id="479676"/>
    <lineage>
        <taxon>Eukaryota</taxon>
        <taxon>Viridiplantae</taxon>
        <taxon>Streptophyta</taxon>
        <taxon>Embryophyta</taxon>
        <taxon>Tracheophyta</taxon>
        <taxon>Spermatophyta</taxon>
        <taxon>Magnoliopsida</taxon>
        <taxon>eudicotyledons</taxon>
        <taxon>Gunneridae</taxon>
        <taxon>Pentapetalae</taxon>
        <taxon>asterids</taxon>
        <taxon>Ericales</taxon>
        <taxon>Ericaceae</taxon>
        <taxon>Ericoideae</taxon>
        <taxon>Rhodoreae</taxon>
        <taxon>Rhododendron</taxon>
    </lineage>
</organism>
<dbReference type="GO" id="GO:0042645">
    <property type="term" value="C:mitochondrial nucleoid"/>
    <property type="evidence" value="ECO:0007669"/>
    <property type="project" value="TreeGrafter"/>
</dbReference>
<dbReference type="GO" id="GO:0003697">
    <property type="term" value="F:single-stranded DNA binding"/>
    <property type="evidence" value="ECO:0007669"/>
    <property type="project" value="InterPro"/>
</dbReference>
<evidence type="ECO:0000256" key="4">
    <source>
        <dbReference type="PROSITE-ProRule" id="PRU00252"/>
    </source>
</evidence>
<dbReference type="InterPro" id="IPR000424">
    <property type="entry name" value="Primosome_PriB/ssb"/>
</dbReference>
<protein>
    <recommendedName>
        <fullName evidence="5">Wall-associated receptor kinase galacturonan-binding domain-containing protein</fullName>
    </recommendedName>
</protein>
<dbReference type="EMBL" id="JACTNZ010000011">
    <property type="protein sequence ID" value="KAG5525411.1"/>
    <property type="molecule type" value="Genomic_DNA"/>
</dbReference>
<accession>A0AAV6IA71</accession>
<dbReference type="PANTHER" id="PTHR10302:SF13">
    <property type="entry name" value="SINGLE-STRANDED DNA-BINDING PROTEIN, MITOCHONDRIAL"/>
    <property type="match status" value="1"/>
</dbReference>
<dbReference type="PANTHER" id="PTHR10302">
    <property type="entry name" value="SINGLE-STRANDED DNA-BINDING PROTEIN"/>
    <property type="match status" value="1"/>
</dbReference>
<dbReference type="GO" id="GO:0030247">
    <property type="term" value="F:polysaccharide binding"/>
    <property type="evidence" value="ECO:0007669"/>
    <property type="project" value="InterPro"/>
</dbReference>
<dbReference type="GO" id="GO:0016020">
    <property type="term" value="C:membrane"/>
    <property type="evidence" value="ECO:0007669"/>
    <property type="project" value="UniProtKB-SubCell"/>
</dbReference>
<evidence type="ECO:0000313" key="7">
    <source>
        <dbReference type="Proteomes" id="UP000823749"/>
    </source>
</evidence>
<sequence length="461" mass="51330">MSSIASRFVKLLSIPAHSTPTSPFVVGSQVCSKFCYSTVSFDSENDNDGKNIEVEDDDFLPEKPELQLQSVDPSRGWGSRGVHKAIICGKVGQAPMQKILRNGKIVTIFTVGTGGKFDQRTFGAKDLPKPAQWHRIAVHNDPLGSYAVQQLVKNSTVFVEGDIETRVYNDSINGEVKNVPEICVRRDGMSTYIEKLCQFLWKSHFGCYKLLAEFRKFTFHLLMLVHDNISLGVKFYLGLVLGISRRPRRTPKIGPKLGKIRLIKKGESINKISFDELLCPKCGSMEVPYPLSTNNCGNPNYRVYCNNGTLAFMSADGFYYKIHSINPSAYKLIISPPLIQRNSCQSSDLAFGGLRLDENSPFNISSHNTVMLLNCSENILLSPLNCSSKSLCRQFEEKAAEGSGCRNTLCCSYLKDSSMTSHRIRIRVGGCTAYTSVVDIKSGQSAELWNYGIELQWLPPN</sequence>
<comment type="caution">
    <text evidence="6">The sequence shown here is derived from an EMBL/GenBank/DDBJ whole genome shotgun (WGS) entry which is preliminary data.</text>
</comment>
<feature type="domain" description="Wall-associated receptor kinase galacturonan-binding" evidence="5">
    <location>
        <begin position="279"/>
        <end position="334"/>
    </location>
</feature>
<reference evidence="6" key="1">
    <citation type="submission" date="2020-08" db="EMBL/GenBank/DDBJ databases">
        <title>Plant Genome Project.</title>
        <authorList>
            <person name="Zhang R.-G."/>
        </authorList>
    </citation>
    <scope>NUCLEOTIDE SEQUENCE</scope>
    <source>
        <strain evidence="6">WSP0</strain>
        <tissue evidence="6">Leaf</tissue>
    </source>
</reference>
<dbReference type="InterPro" id="IPR011344">
    <property type="entry name" value="ssDNA-bd"/>
</dbReference>
<keyword evidence="3 4" id="KW-0238">DNA-binding</keyword>
<dbReference type="PROSITE" id="PS50935">
    <property type="entry name" value="SSB"/>
    <property type="match status" value="1"/>
</dbReference>
<comment type="subcellular location">
    <subcellularLocation>
        <location evidence="1">Membrane</location>
        <topology evidence="1">Single-pass membrane protein</topology>
    </subcellularLocation>
</comment>
<dbReference type="GO" id="GO:0006264">
    <property type="term" value="P:mitochondrial DNA replication"/>
    <property type="evidence" value="ECO:0007669"/>
    <property type="project" value="TreeGrafter"/>
</dbReference>
<keyword evidence="7" id="KW-1185">Reference proteome</keyword>
<dbReference type="SUPFAM" id="SSF50249">
    <property type="entry name" value="Nucleic acid-binding proteins"/>
    <property type="match status" value="1"/>
</dbReference>
<dbReference type="FunFam" id="2.40.50.140:FF:000160">
    <property type="entry name" value="single-stranded DNA-binding protein, mitochondrial"/>
    <property type="match status" value="1"/>
</dbReference>
<gene>
    <name evidence="6" type="ORF">RHGRI_031914</name>
</gene>
<name>A0AAV6IA71_9ERIC</name>
<evidence type="ECO:0000313" key="6">
    <source>
        <dbReference type="EMBL" id="KAG5525411.1"/>
    </source>
</evidence>